<reference evidence="2" key="1">
    <citation type="journal article" date="2019" name="IScience">
        <title>Narwhal Genome Reveals Long-Term Low Genetic Diversity despite Current Large Abundance Size.</title>
        <authorList>
            <person name="Westbury M.V."/>
            <person name="Petersen B."/>
            <person name="Garde E."/>
            <person name="Heide-Jorgensen M.P."/>
            <person name="Lorenzen E.D."/>
        </authorList>
    </citation>
    <scope>NUCLEOTIDE SEQUENCE</scope>
    <source>
        <strain evidence="2">MVW</strain>
        <tissue evidence="2">Liver</tissue>
    </source>
</reference>
<dbReference type="Proteomes" id="UP000308365">
    <property type="component" value="Unassembled WGS sequence"/>
</dbReference>
<evidence type="ECO:0000256" key="1">
    <source>
        <dbReference type="SAM" id="MobiDB-lite"/>
    </source>
</evidence>
<feature type="non-terminal residue" evidence="2">
    <location>
        <position position="48"/>
    </location>
</feature>
<sequence>MQTPSLKQREGPLHGQPTQPRYSPWVRPPDRKAQGSAGHTYEEELRPP</sequence>
<comment type="caution">
    <text evidence="2">The sequence shown here is derived from an EMBL/GenBank/DDBJ whole genome shotgun (WGS) entry which is preliminary data.</text>
</comment>
<gene>
    <name evidence="2" type="ORF">EI555_007546</name>
</gene>
<feature type="region of interest" description="Disordered" evidence="1">
    <location>
        <begin position="1"/>
        <end position="48"/>
    </location>
</feature>
<evidence type="ECO:0000313" key="2">
    <source>
        <dbReference type="EMBL" id="TKC53223.1"/>
    </source>
</evidence>
<accession>A0A4U1FSM1</accession>
<organism evidence="2 3">
    <name type="scientific">Monodon monoceros</name>
    <name type="common">Narwhal</name>
    <name type="synonym">Ceratodon monodon</name>
    <dbReference type="NCBI Taxonomy" id="40151"/>
    <lineage>
        <taxon>Eukaryota</taxon>
        <taxon>Metazoa</taxon>
        <taxon>Chordata</taxon>
        <taxon>Craniata</taxon>
        <taxon>Vertebrata</taxon>
        <taxon>Euteleostomi</taxon>
        <taxon>Mammalia</taxon>
        <taxon>Eutheria</taxon>
        <taxon>Laurasiatheria</taxon>
        <taxon>Artiodactyla</taxon>
        <taxon>Whippomorpha</taxon>
        <taxon>Cetacea</taxon>
        <taxon>Odontoceti</taxon>
        <taxon>Monodontidae</taxon>
        <taxon>Monodon</taxon>
    </lineage>
</organism>
<dbReference type="AlphaFoldDB" id="A0A4U1FSM1"/>
<proteinExistence type="predicted"/>
<evidence type="ECO:0000313" key="3">
    <source>
        <dbReference type="Proteomes" id="UP000308365"/>
    </source>
</evidence>
<dbReference type="EMBL" id="RWIC01000011">
    <property type="protein sequence ID" value="TKC53223.1"/>
    <property type="molecule type" value="Genomic_DNA"/>
</dbReference>
<protein>
    <submittedName>
        <fullName evidence="2">Uncharacterized protein</fullName>
    </submittedName>
</protein>
<name>A0A4U1FSM1_MONMO</name>